<keyword evidence="2" id="KW-1185">Reference proteome</keyword>
<sequence length="499" mass="52753">MTVCWNALLLWLSLAASSVVVWANPDDRFIWKFGGNFVASTISECQNLSVIVEANATSTYMGVPPYYLFALVEGGVPSVSLIGSNPNQLTWQNKHQRGSTLMLTVMDSNFSTGGVSPTVYNITEGTQTSCLPASTDALLPPAIPSITPNVTGKIETCQPWGLTISGGTKPYLILLAALNSPVVTNVTMGGNDDVFTYIDRADPNELLMASVVDATGKWGISSPLILPSGSNDTNCTGLISTSQTTAQIEQQAQARAASAREQHDHHRHVAIGVGVGVGVGIPLLLIIGGLLFLRRRARRGMGMWDSKDYTPRAWHQNDNDDATNSEMRENGQIAPVTSQPSSTRKLPVYTPTQTPLPSPPFSPDAGATPPNSSPVTAGRSSTTLGLAATSSSSSPPPPQTPPPQTPPPATNRERPGKNRPGSALRTATSTSTFHTLTPSQSQAAFGGSTPQLLDPDVLPDIIIQHRDGGPRGGGVVHELPPPYVDRSGEEREGEGGERT</sequence>
<evidence type="ECO:0000313" key="1">
    <source>
        <dbReference type="EMBL" id="KAI0084380.1"/>
    </source>
</evidence>
<evidence type="ECO:0000313" key="2">
    <source>
        <dbReference type="Proteomes" id="UP001055072"/>
    </source>
</evidence>
<name>A0ACB8TQS1_9APHY</name>
<dbReference type="Proteomes" id="UP001055072">
    <property type="component" value="Unassembled WGS sequence"/>
</dbReference>
<accession>A0ACB8TQS1</accession>
<comment type="caution">
    <text evidence="1">The sequence shown here is derived from an EMBL/GenBank/DDBJ whole genome shotgun (WGS) entry which is preliminary data.</text>
</comment>
<reference evidence="1" key="1">
    <citation type="journal article" date="2021" name="Environ. Microbiol.">
        <title>Gene family expansions and transcriptome signatures uncover fungal adaptations to wood decay.</title>
        <authorList>
            <person name="Hage H."/>
            <person name="Miyauchi S."/>
            <person name="Viragh M."/>
            <person name="Drula E."/>
            <person name="Min B."/>
            <person name="Chaduli D."/>
            <person name="Navarro D."/>
            <person name="Favel A."/>
            <person name="Norest M."/>
            <person name="Lesage-Meessen L."/>
            <person name="Balint B."/>
            <person name="Merenyi Z."/>
            <person name="de Eugenio L."/>
            <person name="Morin E."/>
            <person name="Martinez A.T."/>
            <person name="Baldrian P."/>
            <person name="Stursova M."/>
            <person name="Martinez M.J."/>
            <person name="Novotny C."/>
            <person name="Magnuson J.K."/>
            <person name="Spatafora J.W."/>
            <person name="Maurice S."/>
            <person name="Pangilinan J."/>
            <person name="Andreopoulos W."/>
            <person name="LaButti K."/>
            <person name="Hundley H."/>
            <person name="Na H."/>
            <person name="Kuo A."/>
            <person name="Barry K."/>
            <person name="Lipzen A."/>
            <person name="Henrissat B."/>
            <person name="Riley R."/>
            <person name="Ahrendt S."/>
            <person name="Nagy L.G."/>
            <person name="Grigoriev I.V."/>
            <person name="Martin F."/>
            <person name="Rosso M.N."/>
        </authorList>
    </citation>
    <scope>NUCLEOTIDE SEQUENCE</scope>
    <source>
        <strain evidence="1">CBS 384.51</strain>
    </source>
</reference>
<protein>
    <submittedName>
        <fullName evidence="1">Uncharacterized protein</fullName>
    </submittedName>
</protein>
<gene>
    <name evidence="1" type="ORF">BDY19DRAFT_535709</name>
</gene>
<proteinExistence type="predicted"/>
<organism evidence="1 2">
    <name type="scientific">Irpex rosettiformis</name>
    <dbReference type="NCBI Taxonomy" id="378272"/>
    <lineage>
        <taxon>Eukaryota</taxon>
        <taxon>Fungi</taxon>
        <taxon>Dikarya</taxon>
        <taxon>Basidiomycota</taxon>
        <taxon>Agaricomycotina</taxon>
        <taxon>Agaricomycetes</taxon>
        <taxon>Polyporales</taxon>
        <taxon>Irpicaceae</taxon>
        <taxon>Irpex</taxon>
    </lineage>
</organism>
<dbReference type="EMBL" id="MU274943">
    <property type="protein sequence ID" value="KAI0084380.1"/>
    <property type="molecule type" value="Genomic_DNA"/>
</dbReference>